<dbReference type="InterPro" id="IPR053191">
    <property type="entry name" value="DcsG_Biosynth_Enzyme"/>
</dbReference>
<keyword evidence="1" id="KW-1133">Transmembrane helix</keyword>
<dbReference type="PaxDb" id="2903-EOD38424"/>
<evidence type="ECO:0000313" key="2">
    <source>
        <dbReference type="EnsemblProtists" id="EOD38424"/>
    </source>
</evidence>
<keyword evidence="1" id="KW-0812">Transmembrane</keyword>
<dbReference type="KEGG" id="ehx:EMIHUDRAFT_109333"/>
<evidence type="ECO:0008006" key="4">
    <source>
        <dbReference type="Google" id="ProtNLM"/>
    </source>
</evidence>
<dbReference type="PANTHER" id="PTHR39217">
    <property type="match status" value="1"/>
</dbReference>
<dbReference type="Proteomes" id="UP000013827">
    <property type="component" value="Unassembled WGS sequence"/>
</dbReference>
<organism evidence="2 3">
    <name type="scientific">Emiliania huxleyi (strain CCMP1516)</name>
    <dbReference type="NCBI Taxonomy" id="280463"/>
    <lineage>
        <taxon>Eukaryota</taxon>
        <taxon>Haptista</taxon>
        <taxon>Haptophyta</taxon>
        <taxon>Prymnesiophyceae</taxon>
        <taxon>Isochrysidales</taxon>
        <taxon>Noelaerhabdaceae</taxon>
        <taxon>Emiliania</taxon>
    </lineage>
</organism>
<reference evidence="2" key="2">
    <citation type="submission" date="2024-10" db="UniProtKB">
        <authorList>
            <consortium name="EnsemblProtists"/>
        </authorList>
    </citation>
    <scope>IDENTIFICATION</scope>
</reference>
<feature type="transmembrane region" description="Helical" evidence="1">
    <location>
        <begin position="296"/>
        <end position="317"/>
    </location>
</feature>
<evidence type="ECO:0000256" key="1">
    <source>
        <dbReference type="SAM" id="Phobius"/>
    </source>
</evidence>
<feature type="transmembrane region" description="Helical" evidence="1">
    <location>
        <begin position="99"/>
        <end position="118"/>
    </location>
</feature>
<dbReference type="STRING" id="2903.R1FY30"/>
<reference evidence="3" key="1">
    <citation type="journal article" date="2013" name="Nature">
        <title>Pan genome of the phytoplankton Emiliania underpins its global distribution.</title>
        <authorList>
            <person name="Read B.A."/>
            <person name="Kegel J."/>
            <person name="Klute M.J."/>
            <person name="Kuo A."/>
            <person name="Lefebvre S.C."/>
            <person name="Maumus F."/>
            <person name="Mayer C."/>
            <person name="Miller J."/>
            <person name="Monier A."/>
            <person name="Salamov A."/>
            <person name="Young J."/>
            <person name="Aguilar M."/>
            <person name="Claverie J.M."/>
            <person name="Frickenhaus S."/>
            <person name="Gonzalez K."/>
            <person name="Herman E.K."/>
            <person name="Lin Y.C."/>
            <person name="Napier J."/>
            <person name="Ogata H."/>
            <person name="Sarno A.F."/>
            <person name="Shmutz J."/>
            <person name="Schroeder D."/>
            <person name="de Vargas C."/>
            <person name="Verret F."/>
            <person name="von Dassow P."/>
            <person name="Valentin K."/>
            <person name="Van de Peer Y."/>
            <person name="Wheeler G."/>
            <person name="Dacks J.B."/>
            <person name="Delwiche C.F."/>
            <person name="Dyhrman S.T."/>
            <person name="Glockner G."/>
            <person name="John U."/>
            <person name="Richards T."/>
            <person name="Worden A.Z."/>
            <person name="Zhang X."/>
            <person name="Grigoriev I.V."/>
            <person name="Allen A.E."/>
            <person name="Bidle K."/>
            <person name="Borodovsky M."/>
            <person name="Bowler C."/>
            <person name="Brownlee C."/>
            <person name="Cock J.M."/>
            <person name="Elias M."/>
            <person name="Gladyshev V.N."/>
            <person name="Groth M."/>
            <person name="Guda C."/>
            <person name="Hadaegh A."/>
            <person name="Iglesias-Rodriguez M.D."/>
            <person name="Jenkins J."/>
            <person name="Jones B.M."/>
            <person name="Lawson T."/>
            <person name="Leese F."/>
            <person name="Lindquist E."/>
            <person name="Lobanov A."/>
            <person name="Lomsadze A."/>
            <person name="Malik S.B."/>
            <person name="Marsh M.E."/>
            <person name="Mackinder L."/>
            <person name="Mock T."/>
            <person name="Mueller-Roeber B."/>
            <person name="Pagarete A."/>
            <person name="Parker M."/>
            <person name="Probert I."/>
            <person name="Quesneville H."/>
            <person name="Raines C."/>
            <person name="Rensing S.A."/>
            <person name="Riano-Pachon D.M."/>
            <person name="Richier S."/>
            <person name="Rokitta S."/>
            <person name="Shiraiwa Y."/>
            <person name="Soanes D.M."/>
            <person name="van der Giezen M."/>
            <person name="Wahlund T.M."/>
            <person name="Williams B."/>
            <person name="Wilson W."/>
            <person name="Wolfe G."/>
            <person name="Wurch L.L."/>
        </authorList>
    </citation>
    <scope>NUCLEOTIDE SEQUENCE</scope>
</reference>
<dbReference type="SUPFAM" id="SSF56059">
    <property type="entry name" value="Glutathione synthetase ATP-binding domain-like"/>
    <property type="match status" value="1"/>
</dbReference>
<protein>
    <recommendedName>
        <fullName evidence="4">ATP-grasp domain-containing protein</fullName>
    </recommendedName>
</protein>
<dbReference type="GeneID" id="17283693"/>
<sequence length="726" mass="76336">MILALACASRPPPALACASRACARPSARCPPPRLLTVSSTGWEGPGLVEGILSGHLERAGVDLSYWDLHGFLLVPTAWLLTAGKPSLLDEGKDPLTRRASFAFIAFILAIAVAQAFVWDSVGAQIGIWEFNPQKSTGLGAATLLPAEEIAWLFHHVVKAALWQIKMGEWRLTAAPCSDPAPLEPVARAACNAALLAAWAAGVAALVGEDDSLRCLGLVASFFAPVFALILMLGSRYLLSHWRLFVAGWLPPGAWTVAIDCVGQQQRVWRFPQTFLTGVATLPPDSSGVGLLKLDIAAVYLVSTFAVTGTGAIILAAAQEFAAQRQRQRGGEASEAGRAGAAEGEQEPETLWHLGLFILHGAAPALAERAAAARRVLILADGDPVDSIPAAEEEVAALTEAWRSLGLFVERVDWQSGPASALLHRARAVLPLLAWTYSETPAHTANFCELLRSLADGGAGPRLDLRATAWHAHKKYLLEMAERGLGTVPTALLAKGAAGAELRSAVRRLDAGRSAGEEGRRSYVFKPAVGSGGDGVDLYTLGEEGGEAAVLSRAREGDLLLQPFLGGVRRHGELCFVFVNGSLLHAVRKEPAGWSARGAQRVSRVDSPPAEALATALRAMGEARAACAARPGEQIYLARVDLLPDTAGGGGGEAAGEAAGGATGQPRWLVSELELGWPHLFLRAAEGGAAAATKAVAAGLLRHLERREADAAGLLRHLERREADAAG</sequence>
<proteinExistence type="predicted"/>
<name>A0A0D3KRN9_EMIH1</name>
<dbReference type="RefSeq" id="XP_005790853.1">
    <property type="nucleotide sequence ID" value="XM_005790796.1"/>
</dbReference>
<feature type="transmembrane region" description="Helical" evidence="1">
    <location>
        <begin position="214"/>
        <end position="238"/>
    </location>
</feature>
<accession>A0A0D3KRN9</accession>
<dbReference type="AlphaFoldDB" id="A0A0D3KRN9"/>
<dbReference type="HOGENOM" id="CLU_381507_0_0_1"/>
<keyword evidence="3" id="KW-1185">Reference proteome</keyword>
<keyword evidence="1" id="KW-0472">Membrane</keyword>
<dbReference type="PANTHER" id="PTHR39217:SF1">
    <property type="entry name" value="GLUTATHIONE SYNTHETASE"/>
    <property type="match status" value="1"/>
</dbReference>
<dbReference type="EnsemblProtists" id="EOD38424">
    <property type="protein sequence ID" value="EOD38424"/>
    <property type="gene ID" value="EMIHUDRAFT_109333"/>
</dbReference>
<feature type="transmembrane region" description="Helical" evidence="1">
    <location>
        <begin position="185"/>
        <end position="207"/>
    </location>
</feature>
<evidence type="ECO:0000313" key="3">
    <source>
        <dbReference type="Proteomes" id="UP000013827"/>
    </source>
</evidence>